<dbReference type="STRING" id="76123.AS203_03400"/>
<protein>
    <recommendedName>
        <fullName evidence="7">Radical SAM core domain-containing protein</fullName>
    </recommendedName>
</protein>
<keyword evidence="9" id="KW-1185">Reference proteome</keyword>
<dbReference type="Proteomes" id="UP000056252">
    <property type="component" value="Chromosome"/>
</dbReference>
<evidence type="ECO:0000256" key="3">
    <source>
        <dbReference type="ARBA" id="ARBA00022723"/>
    </source>
</evidence>
<comment type="similarity">
    <text evidence="6">Belongs to the radical SAM superfamily. Anaerobic sulfatase-maturating enzyme family.</text>
</comment>
<evidence type="ECO:0000259" key="7">
    <source>
        <dbReference type="Pfam" id="PF04055"/>
    </source>
</evidence>
<keyword evidence="3" id="KW-0479">Metal-binding</keyword>
<dbReference type="SFLD" id="SFLDS00029">
    <property type="entry name" value="Radical_SAM"/>
    <property type="match status" value="1"/>
</dbReference>
<evidence type="ECO:0000256" key="5">
    <source>
        <dbReference type="ARBA" id="ARBA00023014"/>
    </source>
</evidence>
<dbReference type="OrthoDB" id="9808591at2"/>
<evidence type="ECO:0000256" key="1">
    <source>
        <dbReference type="ARBA" id="ARBA00001966"/>
    </source>
</evidence>
<feature type="domain" description="Radical SAM core" evidence="7">
    <location>
        <begin position="92"/>
        <end position="244"/>
    </location>
</feature>
<dbReference type="GO" id="GO:0016491">
    <property type="term" value="F:oxidoreductase activity"/>
    <property type="evidence" value="ECO:0007669"/>
    <property type="project" value="InterPro"/>
</dbReference>
<dbReference type="InterPro" id="IPR007197">
    <property type="entry name" value="rSAM"/>
</dbReference>
<dbReference type="PANTHER" id="PTHR43273">
    <property type="entry name" value="ANAEROBIC SULFATASE-MATURATING ENZYME HOMOLOG ASLB-RELATED"/>
    <property type="match status" value="1"/>
</dbReference>
<evidence type="ECO:0000256" key="4">
    <source>
        <dbReference type="ARBA" id="ARBA00023004"/>
    </source>
</evidence>
<dbReference type="UniPathway" id="UPA00782"/>
<dbReference type="KEGG" id="peo:AS203_03400"/>
<dbReference type="NCBIfam" id="TIGR04085">
    <property type="entry name" value="rSAM_more_4Fe4S"/>
    <property type="match status" value="1"/>
</dbReference>
<proteinExistence type="inferred from homology"/>
<reference evidence="9" key="1">
    <citation type="submission" date="2015-11" db="EMBL/GenBank/DDBJ databases">
        <authorList>
            <person name="Holder M.E."/>
            <person name="Ajami N.J."/>
            <person name="Petrosino J.F."/>
        </authorList>
    </citation>
    <scope>NUCLEOTIDE SEQUENCE [LARGE SCALE GENOMIC DNA]</scope>
    <source>
        <strain evidence="9">F0113</strain>
    </source>
</reference>
<dbReference type="GO" id="GO:0051536">
    <property type="term" value="F:iron-sulfur cluster binding"/>
    <property type="evidence" value="ECO:0007669"/>
    <property type="project" value="UniProtKB-KW"/>
</dbReference>
<dbReference type="InterPro" id="IPR023867">
    <property type="entry name" value="Sulphatase_maturase_rSAM"/>
</dbReference>
<keyword evidence="2" id="KW-0949">S-adenosyl-L-methionine</keyword>
<dbReference type="RefSeq" id="WP_025068456.1">
    <property type="nucleotide sequence ID" value="NZ_CP013195.1"/>
</dbReference>
<dbReference type="SFLD" id="SFLDG01067">
    <property type="entry name" value="SPASM/twitch_domain_containing"/>
    <property type="match status" value="1"/>
</dbReference>
<keyword evidence="5" id="KW-0411">Iron-sulfur</keyword>
<organism evidence="8 9">
    <name type="scientific">Hoylesella enoeca</name>
    <dbReference type="NCBI Taxonomy" id="76123"/>
    <lineage>
        <taxon>Bacteria</taxon>
        <taxon>Pseudomonadati</taxon>
        <taxon>Bacteroidota</taxon>
        <taxon>Bacteroidia</taxon>
        <taxon>Bacteroidales</taxon>
        <taxon>Prevotellaceae</taxon>
        <taxon>Hoylesella</taxon>
    </lineage>
</organism>
<dbReference type="InterPro" id="IPR013785">
    <property type="entry name" value="Aldolase_TIM"/>
</dbReference>
<dbReference type="Gene3D" id="3.20.20.70">
    <property type="entry name" value="Aldolase class I"/>
    <property type="match status" value="1"/>
</dbReference>
<evidence type="ECO:0000313" key="9">
    <source>
        <dbReference type="Proteomes" id="UP000056252"/>
    </source>
</evidence>
<dbReference type="Pfam" id="PF04055">
    <property type="entry name" value="Radical_SAM"/>
    <property type="match status" value="1"/>
</dbReference>
<dbReference type="InterPro" id="IPR023885">
    <property type="entry name" value="4Fe4S-binding_SPASM_dom"/>
</dbReference>
<evidence type="ECO:0000256" key="2">
    <source>
        <dbReference type="ARBA" id="ARBA00022691"/>
    </source>
</evidence>
<evidence type="ECO:0000313" key="8">
    <source>
        <dbReference type="EMBL" id="ALO48249.1"/>
    </source>
</evidence>
<dbReference type="GO" id="GO:0046872">
    <property type="term" value="F:metal ion binding"/>
    <property type="evidence" value="ECO:0007669"/>
    <property type="project" value="UniProtKB-KW"/>
</dbReference>
<name>A0A0S2KIZ1_9BACT</name>
<dbReference type="EMBL" id="CP013195">
    <property type="protein sequence ID" value="ALO48249.1"/>
    <property type="molecule type" value="Genomic_DNA"/>
</dbReference>
<dbReference type="AlphaFoldDB" id="A0A0S2KIZ1"/>
<dbReference type="SUPFAM" id="SSF102114">
    <property type="entry name" value="Radical SAM enzymes"/>
    <property type="match status" value="1"/>
</dbReference>
<dbReference type="InterPro" id="IPR058240">
    <property type="entry name" value="rSAM_sf"/>
</dbReference>
<comment type="cofactor">
    <cofactor evidence="1">
        <name>[4Fe-4S] cluster</name>
        <dbReference type="ChEBI" id="CHEBI:49883"/>
    </cofactor>
</comment>
<evidence type="ECO:0000256" key="6">
    <source>
        <dbReference type="ARBA" id="ARBA00023601"/>
    </source>
</evidence>
<dbReference type="CDD" id="cd01335">
    <property type="entry name" value="Radical_SAM"/>
    <property type="match status" value="1"/>
</dbReference>
<accession>A0A0S2KIZ1</accession>
<keyword evidence="4" id="KW-0408">Iron</keyword>
<sequence>MNISKYNHYIEQGESCIIFNAYTVSFLITNKRDINKFLLMGNFEELEKEQPQLFYDLCKKGMLIPDFFDEKATYISDVMDRKFSGKTYHMIINMTMDCNLRCWYCYENHIDNSVIGEDTISSIIKHIKLKYDKAPFELLTLSFFGGEPLLYKEKILHILSLINPIASIKGFKITINFTTNSTLLTKDFVDAIKGYHSTFQITLDGCRNIHNTIRKYKDKKAIGSYDRILESLSLIKEHLSDYELVLRINVSPQTSVGLQSMVSDIEPFLDPQRATIAVHKVWQVNEKKIDDCIINNFVKECQTRGFVCTYLDLKYKLCSCYADNLNEVVINYDGRVYKCTARKFNEANSCGFLREDGVIIWDYTKLMNRMNLQIPERCINCDMLPVCSKRCSQSLLDEPKEFCVLKEGYSKVDYIIELLNNSIVSKKRAK</sequence>
<gene>
    <name evidence="8" type="ORF">AS203_03400</name>
</gene>
<dbReference type="PANTHER" id="PTHR43273:SF3">
    <property type="entry name" value="ANAEROBIC SULFATASE-MATURATING ENZYME HOMOLOG ASLB-RELATED"/>
    <property type="match status" value="1"/>
</dbReference>